<evidence type="ECO:0000313" key="3">
    <source>
        <dbReference type="Proteomes" id="UP001152622"/>
    </source>
</evidence>
<proteinExistence type="predicted"/>
<comment type="caution">
    <text evidence="2">The sequence shown here is derived from an EMBL/GenBank/DDBJ whole genome shotgun (WGS) entry which is preliminary data.</text>
</comment>
<accession>A0A9Q1F009</accession>
<reference evidence="2" key="1">
    <citation type="journal article" date="2023" name="Science">
        <title>Genome structures resolve the early diversification of teleost fishes.</title>
        <authorList>
            <person name="Parey E."/>
            <person name="Louis A."/>
            <person name="Montfort J."/>
            <person name="Bouchez O."/>
            <person name="Roques C."/>
            <person name="Iampietro C."/>
            <person name="Lluch J."/>
            <person name="Castinel A."/>
            <person name="Donnadieu C."/>
            <person name="Desvignes T."/>
            <person name="Floi Bucao C."/>
            <person name="Jouanno E."/>
            <person name="Wen M."/>
            <person name="Mejri S."/>
            <person name="Dirks R."/>
            <person name="Jansen H."/>
            <person name="Henkel C."/>
            <person name="Chen W.J."/>
            <person name="Zahm M."/>
            <person name="Cabau C."/>
            <person name="Klopp C."/>
            <person name="Thompson A.W."/>
            <person name="Robinson-Rechavi M."/>
            <person name="Braasch I."/>
            <person name="Lecointre G."/>
            <person name="Bobe J."/>
            <person name="Postlethwait J.H."/>
            <person name="Berthelot C."/>
            <person name="Roest Crollius H."/>
            <person name="Guiguen Y."/>
        </authorList>
    </citation>
    <scope>NUCLEOTIDE SEQUENCE</scope>
    <source>
        <strain evidence="2">WJC10195</strain>
    </source>
</reference>
<feature type="compositionally biased region" description="Basic and acidic residues" evidence="1">
    <location>
        <begin position="73"/>
        <end position="83"/>
    </location>
</feature>
<name>A0A9Q1F009_SYNKA</name>
<organism evidence="2 3">
    <name type="scientific">Synaphobranchus kaupii</name>
    <name type="common">Kaup's arrowtooth eel</name>
    <dbReference type="NCBI Taxonomy" id="118154"/>
    <lineage>
        <taxon>Eukaryota</taxon>
        <taxon>Metazoa</taxon>
        <taxon>Chordata</taxon>
        <taxon>Craniata</taxon>
        <taxon>Vertebrata</taxon>
        <taxon>Euteleostomi</taxon>
        <taxon>Actinopterygii</taxon>
        <taxon>Neopterygii</taxon>
        <taxon>Teleostei</taxon>
        <taxon>Anguilliformes</taxon>
        <taxon>Synaphobranchidae</taxon>
        <taxon>Synaphobranchus</taxon>
    </lineage>
</organism>
<feature type="region of interest" description="Disordered" evidence="1">
    <location>
        <begin position="66"/>
        <end position="98"/>
    </location>
</feature>
<dbReference type="Proteomes" id="UP001152622">
    <property type="component" value="Chromosome 10"/>
</dbReference>
<evidence type="ECO:0000313" key="2">
    <source>
        <dbReference type="EMBL" id="KAJ8348414.1"/>
    </source>
</evidence>
<sequence>MAALNTVLMSFEPQPAPLDRFALIVPDELLHFPANVSPSAIGKERNEGKSLPPWRCHFHTLQLAARQQTGHSQEVEWDSRIEREEEQSAQPIPADDTAADHSIATLTLDRQDVEVGLQESKGWRARSLAYEKQARRRTAWTVGSLPSFRICFGFSLSGERCG</sequence>
<keyword evidence="3" id="KW-1185">Reference proteome</keyword>
<evidence type="ECO:0000256" key="1">
    <source>
        <dbReference type="SAM" id="MobiDB-lite"/>
    </source>
</evidence>
<dbReference type="EMBL" id="JAINUF010000010">
    <property type="protein sequence ID" value="KAJ8348414.1"/>
    <property type="molecule type" value="Genomic_DNA"/>
</dbReference>
<dbReference type="OrthoDB" id="8948568at2759"/>
<dbReference type="AlphaFoldDB" id="A0A9Q1F009"/>
<protein>
    <submittedName>
        <fullName evidence="2">Uncharacterized protein</fullName>
    </submittedName>
</protein>
<gene>
    <name evidence="2" type="ORF">SKAU_G00270030</name>
</gene>